<reference evidence="2" key="1">
    <citation type="submission" date="2023-06" db="EMBL/GenBank/DDBJ databases">
        <authorList>
            <person name="Kurt Z."/>
        </authorList>
    </citation>
    <scope>NUCLEOTIDE SEQUENCE</scope>
</reference>
<dbReference type="Proteomes" id="UP001642409">
    <property type="component" value="Unassembled WGS sequence"/>
</dbReference>
<evidence type="ECO:0000313" key="2">
    <source>
        <dbReference type="EMBL" id="CAI9955445.1"/>
    </source>
</evidence>
<dbReference type="EMBL" id="CAXDID020000010">
    <property type="protein sequence ID" value="CAL5979130.1"/>
    <property type="molecule type" value="Genomic_DNA"/>
</dbReference>
<keyword evidence="4" id="KW-1185">Reference proteome</keyword>
<feature type="transmembrane region" description="Helical" evidence="1">
    <location>
        <begin position="27"/>
        <end position="48"/>
    </location>
</feature>
<gene>
    <name evidence="2" type="ORF">HINF_LOCUS43090</name>
    <name evidence="3" type="ORF">HINF_LOCUS5277</name>
</gene>
<dbReference type="EMBL" id="CATOUU010000865">
    <property type="protein sequence ID" value="CAI9955445.1"/>
    <property type="molecule type" value="Genomic_DNA"/>
</dbReference>
<accession>A0AA86QP75</accession>
<protein>
    <submittedName>
        <fullName evidence="2">Uncharacterized protein</fullName>
    </submittedName>
</protein>
<dbReference type="AlphaFoldDB" id="A0AA86QP75"/>
<name>A0AA86QP75_9EUKA</name>
<reference evidence="3 4" key="2">
    <citation type="submission" date="2024-07" db="EMBL/GenBank/DDBJ databases">
        <authorList>
            <person name="Akdeniz Z."/>
        </authorList>
    </citation>
    <scope>NUCLEOTIDE SEQUENCE [LARGE SCALE GENOMIC DNA]</scope>
</reference>
<proteinExistence type="predicted"/>
<keyword evidence="1" id="KW-0472">Membrane</keyword>
<comment type="caution">
    <text evidence="2">The sequence shown here is derived from an EMBL/GenBank/DDBJ whole genome shotgun (WGS) entry which is preliminary data.</text>
</comment>
<keyword evidence="1" id="KW-1133">Transmembrane helix</keyword>
<keyword evidence="1" id="KW-0812">Transmembrane</keyword>
<evidence type="ECO:0000313" key="3">
    <source>
        <dbReference type="EMBL" id="CAL5979130.1"/>
    </source>
</evidence>
<evidence type="ECO:0000313" key="4">
    <source>
        <dbReference type="Proteomes" id="UP001642409"/>
    </source>
</evidence>
<organism evidence="2">
    <name type="scientific">Hexamita inflata</name>
    <dbReference type="NCBI Taxonomy" id="28002"/>
    <lineage>
        <taxon>Eukaryota</taxon>
        <taxon>Metamonada</taxon>
        <taxon>Diplomonadida</taxon>
        <taxon>Hexamitidae</taxon>
        <taxon>Hexamitinae</taxon>
        <taxon>Hexamita</taxon>
    </lineage>
</organism>
<evidence type="ECO:0000256" key="1">
    <source>
        <dbReference type="SAM" id="Phobius"/>
    </source>
</evidence>
<sequence>MNQIPNMQVRRYNEVERSKCSINLCRYLVIIFSVLLGGFAIWLTIFLVNRSSAQQPPVISLVNDSAYQQYISAPKLLPAWSHTNLSKLNAQPAYLDLLTNISSRKMLLSFVQKHNFTEVLVFLGSVQYDNLTWQNGLIPFQNEIASFSNVFGVKMGGLIYVNDENLNGLELLKYFSKGINYYNFFNKKMERVLLQIVPKDEAGCLKALEAVVYAQESAIVPIYLTVNDVCMNTVFNVSLLIFTNLRITQIINSQPERGFAEILAKISQNVCLMLNTSNTYAHMAALTKIKPLFKNIIMLYPADVKQFTNGEEALNRFQELINDASNANITFGPFNYLDFYKIMYGMEPYTSAEGYMIDLYAVR</sequence>